<feature type="domain" description="R3H" evidence="3">
    <location>
        <begin position="582"/>
        <end position="645"/>
    </location>
</feature>
<dbReference type="CDD" id="cd02642">
    <property type="entry name" value="R3H_encore_like"/>
    <property type="match status" value="1"/>
</dbReference>
<feature type="compositionally biased region" description="Basic and acidic residues" evidence="2">
    <location>
        <begin position="700"/>
        <end position="732"/>
    </location>
</feature>
<dbReference type="PROSITE" id="PS51061">
    <property type="entry name" value="R3H"/>
    <property type="match status" value="1"/>
</dbReference>
<feature type="region of interest" description="Disordered" evidence="2">
    <location>
        <begin position="678"/>
        <end position="799"/>
    </location>
</feature>
<reference evidence="5 6" key="1">
    <citation type="journal article" date="2016" name="Front. Microbiol.">
        <title>Genome and transcriptome sequences reveal the specific parasitism of the nematophagous Purpureocillium lilacinum 36-1.</title>
        <authorList>
            <person name="Xie J."/>
            <person name="Li S."/>
            <person name="Mo C."/>
            <person name="Xiao X."/>
            <person name="Peng D."/>
            <person name="Wang G."/>
            <person name="Xiao Y."/>
        </authorList>
    </citation>
    <scope>NUCLEOTIDE SEQUENCE [LARGE SCALE GENOMIC DNA]</scope>
    <source>
        <strain evidence="5 6">36-1</strain>
    </source>
</reference>
<dbReference type="PROSITE" id="PS51673">
    <property type="entry name" value="SUZ"/>
    <property type="match status" value="1"/>
</dbReference>
<dbReference type="InterPro" id="IPR024771">
    <property type="entry name" value="SUZ"/>
</dbReference>
<dbReference type="Pfam" id="PF01424">
    <property type="entry name" value="R3H"/>
    <property type="match status" value="1"/>
</dbReference>
<dbReference type="SUPFAM" id="SSF82708">
    <property type="entry name" value="R3H domain"/>
    <property type="match status" value="1"/>
</dbReference>
<feature type="region of interest" description="Disordered" evidence="2">
    <location>
        <begin position="921"/>
        <end position="984"/>
    </location>
</feature>
<evidence type="ECO:0000259" key="4">
    <source>
        <dbReference type="PROSITE" id="PS51673"/>
    </source>
</evidence>
<evidence type="ECO:0000256" key="1">
    <source>
        <dbReference type="ARBA" id="ARBA00022553"/>
    </source>
</evidence>
<proteinExistence type="predicted"/>
<feature type="compositionally biased region" description="Polar residues" evidence="2">
    <location>
        <begin position="689"/>
        <end position="699"/>
    </location>
</feature>
<name>A0A2U3EL60_PURLI</name>
<feature type="compositionally biased region" description="Pro residues" evidence="2">
    <location>
        <begin position="1028"/>
        <end position="1041"/>
    </location>
</feature>
<dbReference type="Pfam" id="PF12752">
    <property type="entry name" value="SUZ"/>
    <property type="match status" value="1"/>
</dbReference>
<feature type="compositionally biased region" description="Low complexity" evidence="2">
    <location>
        <begin position="790"/>
        <end position="799"/>
    </location>
</feature>
<feature type="region of interest" description="Disordered" evidence="2">
    <location>
        <begin position="844"/>
        <end position="880"/>
    </location>
</feature>
<protein>
    <submittedName>
        <fullName evidence="5">R3H domain-containing protein</fullName>
    </submittedName>
</protein>
<dbReference type="AlphaFoldDB" id="A0A2U3EL60"/>
<feature type="compositionally biased region" description="Polar residues" evidence="2">
    <location>
        <begin position="941"/>
        <end position="954"/>
    </location>
</feature>
<comment type="caution">
    <text evidence="5">The sequence shown here is derived from an EMBL/GenBank/DDBJ whole genome shotgun (WGS) entry which is preliminary data.</text>
</comment>
<accession>A0A2U3EL60</accession>
<feature type="region of interest" description="Disordered" evidence="2">
    <location>
        <begin position="516"/>
        <end position="546"/>
    </location>
</feature>
<dbReference type="EMBL" id="LCWV01000002">
    <property type="protein sequence ID" value="PWI75246.1"/>
    <property type="molecule type" value="Genomic_DNA"/>
</dbReference>
<evidence type="ECO:0000313" key="6">
    <source>
        <dbReference type="Proteomes" id="UP000245956"/>
    </source>
</evidence>
<feature type="domain" description="SUZ" evidence="4">
    <location>
        <begin position="646"/>
        <end position="737"/>
    </location>
</feature>
<feature type="compositionally biased region" description="Low complexity" evidence="2">
    <location>
        <begin position="844"/>
        <end position="855"/>
    </location>
</feature>
<evidence type="ECO:0000259" key="3">
    <source>
        <dbReference type="PROSITE" id="PS51061"/>
    </source>
</evidence>
<dbReference type="InterPro" id="IPR036867">
    <property type="entry name" value="R3H_dom_sf"/>
</dbReference>
<dbReference type="Gene3D" id="3.30.1370.50">
    <property type="entry name" value="R3H-like domain"/>
    <property type="match status" value="1"/>
</dbReference>
<gene>
    <name evidence="5" type="ORF">PCL_05904</name>
</gene>
<feature type="compositionally biased region" description="Polar residues" evidence="2">
    <location>
        <begin position="253"/>
        <end position="271"/>
    </location>
</feature>
<dbReference type="GO" id="GO:0003676">
    <property type="term" value="F:nucleic acid binding"/>
    <property type="evidence" value="ECO:0007669"/>
    <property type="project" value="UniProtKB-UniRule"/>
</dbReference>
<dbReference type="InterPro" id="IPR001374">
    <property type="entry name" value="R3H_dom"/>
</dbReference>
<dbReference type="Proteomes" id="UP000245956">
    <property type="component" value="Unassembled WGS sequence"/>
</dbReference>
<organism evidence="5 6">
    <name type="scientific">Purpureocillium lilacinum</name>
    <name type="common">Paecilomyces lilacinus</name>
    <dbReference type="NCBI Taxonomy" id="33203"/>
    <lineage>
        <taxon>Eukaryota</taxon>
        <taxon>Fungi</taxon>
        <taxon>Dikarya</taxon>
        <taxon>Ascomycota</taxon>
        <taxon>Pezizomycotina</taxon>
        <taxon>Sordariomycetes</taxon>
        <taxon>Hypocreomycetidae</taxon>
        <taxon>Hypocreales</taxon>
        <taxon>Ophiocordycipitaceae</taxon>
        <taxon>Purpureocillium</taxon>
    </lineage>
</organism>
<feature type="region of interest" description="Disordered" evidence="2">
    <location>
        <begin position="119"/>
        <end position="209"/>
    </location>
</feature>
<feature type="compositionally biased region" description="Polar residues" evidence="2">
    <location>
        <begin position="749"/>
        <end position="761"/>
    </location>
</feature>
<feature type="region of interest" description="Disordered" evidence="2">
    <location>
        <begin position="364"/>
        <end position="388"/>
    </location>
</feature>
<feature type="region of interest" description="Disordered" evidence="2">
    <location>
        <begin position="404"/>
        <end position="456"/>
    </location>
</feature>
<dbReference type="PANTHER" id="PTHR15672:SF8">
    <property type="entry name" value="PROTEIN ENCORE"/>
    <property type="match status" value="1"/>
</dbReference>
<feature type="region of interest" description="Disordered" evidence="2">
    <location>
        <begin position="653"/>
        <end position="672"/>
    </location>
</feature>
<feature type="compositionally biased region" description="Basic and acidic residues" evidence="2">
    <location>
        <begin position="772"/>
        <end position="781"/>
    </location>
</feature>
<dbReference type="PANTHER" id="PTHR15672">
    <property type="entry name" value="CAMP-REGULATED PHOSPHOPROTEIN 21 RELATED R3H DOMAIN CONTAINING PROTEIN"/>
    <property type="match status" value="1"/>
</dbReference>
<dbReference type="InterPro" id="IPR051937">
    <property type="entry name" value="R3H_domain_containing"/>
</dbReference>
<feature type="compositionally biased region" description="Low complexity" evidence="2">
    <location>
        <begin position="120"/>
        <end position="141"/>
    </location>
</feature>
<dbReference type="GO" id="GO:0006012">
    <property type="term" value="P:galactose metabolic process"/>
    <property type="evidence" value="ECO:0007669"/>
    <property type="project" value="TreeGrafter"/>
</dbReference>
<feature type="region of interest" description="Disordered" evidence="2">
    <location>
        <begin position="1012"/>
        <end position="1048"/>
    </location>
</feature>
<feature type="region of interest" description="Disordered" evidence="2">
    <location>
        <begin position="253"/>
        <end position="282"/>
    </location>
</feature>
<evidence type="ECO:0000313" key="5">
    <source>
        <dbReference type="EMBL" id="PWI75246.1"/>
    </source>
</evidence>
<feature type="region of interest" description="Disordered" evidence="2">
    <location>
        <begin position="308"/>
        <end position="337"/>
    </location>
</feature>
<feature type="compositionally biased region" description="Low complexity" evidence="2">
    <location>
        <begin position="310"/>
        <end position="329"/>
    </location>
</feature>
<keyword evidence="1" id="KW-0597">Phosphoprotein</keyword>
<feature type="compositionally biased region" description="Low complexity" evidence="2">
    <location>
        <begin position="653"/>
        <end position="664"/>
    </location>
</feature>
<sequence length="1084" mass="115218">MSRQGVYDAWRNGRYDHVTVLLGEAGHVVTLYKSPAARDDSWCRLGPGGTQQGAGAAALEVLEQFLAQWKLTVAAVVALAPATPVPPPPNAAAMPAQQPSSPISFLVALASKPAADRPDLTLLPSVHPSSPLSPSRPSTRPDGIGLSPPVGQLHPPSGSLPPARPLRVPGSTAAVSRRTASLPLARPPPVHRKPRIPKESSSPPLPHRDLRLCHASSSARRSSTPLDPRLRWFCASHQFALLISAIAGLAVSTRQPPSYPRGSQKQPNTPRHPSKCPFRQDDDHRSSVLYPLALFDRLCFLIFDSSTVTSSPARSPRASSPAPVAASVSKEAIPSPGLTTNHTPSAEHNANIMKPVVVSSAPVVVPRSHPTSPPEAGIPTAPRGKSADVDNASAALHGLKLGPKVPSLVVDGSSSAPDRQRSLISRESGSDESQKCDSSSELGTKPPSLDGKSITSGTTFAMDEKESLRPDDSASVKAAAEDDDAFSIRGSFIAGSRMSSDIAARARGIQLGDIPERRLVHPPTGPLGHGILTPQSSTSEQPPALNSAIPLSAEGSSDALNVIYRQAPDEKLLDALASPRDRYFLLRLEKDVIDFVQDSKEPYMDLPPSNSFCRMLTHKLADYYHMTHSFEPHIGSVRIFRTPFCRVPPSLATMAPQPSASASSTPPPAVLPKKIMRRGQDNEGGPISASASKPTSESGSDGKDGKDKQPVAKEKMSREEREEMYKLARERIFGSSENSVQENDGESGMSRTSSVSANNKVNGAKRGKVGKQRRDDSDSFDSRNLYTPYWGPQQQTWVPQPQGQFMAPAQGQFAAQPPPAFPGQVTPVYAQQPLGYPAMANMAPSPSYPAYGPPQQYAPPPPPQQRYQPGGSPMTAYGSPVPQAAVPQAWQPGFVPPAYQARGPAPPTSHNHMGIPYAYGQLPANANPNDPKSQHPIPGSYNRNHAFNPKTQSFVPGGSAMHPIPPPQPPFTAPGSHHGSPQIGTPHLAYAAYQPAVPPSYGGGYGMARQGSNNSIPSYHGPPMTQHVPPPMQSMPPPPQHVPQSAPAHVANRPAVPVVPNQIYSHLPTYGNPATLPQKPAAGI</sequence>
<feature type="compositionally biased region" description="Pro residues" evidence="2">
    <location>
        <begin position="963"/>
        <end position="972"/>
    </location>
</feature>
<evidence type="ECO:0000256" key="2">
    <source>
        <dbReference type="SAM" id="MobiDB-lite"/>
    </source>
</evidence>
<feature type="compositionally biased region" description="Polar residues" evidence="2">
    <location>
        <begin position="412"/>
        <end position="427"/>
    </location>
</feature>